<evidence type="ECO:0000259" key="4">
    <source>
        <dbReference type="Pfam" id="PF04355"/>
    </source>
</evidence>
<dbReference type="PANTHER" id="PTHR37482:SF1">
    <property type="entry name" value="OUTER MEMBRANE PROTEIN ASSEMBLY FACTOR BAME"/>
    <property type="match status" value="1"/>
</dbReference>
<evidence type="ECO:0000256" key="1">
    <source>
        <dbReference type="ARBA" id="ARBA00022729"/>
    </source>
</evidence>
<dbReference type="Proteomes" id="UP000005953">
    <property type="component" value="Unassembled WGS sequence"/>
</dbReference>
<organism evidence="5 6">
    <name type="scientific">Reinekea blandensis MED297</name>
    <dbReference type="NCBI Taxonomy" id="314283"/>
    <lineage>
        <taxon>Bacteria</taxon>
        <taxon>Pseudomonadati</taxon>
        <taxon>Pseudomonadota</taxon>
        <taxon>Gammaproteobacteria</taxon>
        <taxon>Oceanospirillales</taxon>
        <taxon>Saccharospirillaceae</taxon>
        <taxon>Reinekea</taxon>
    </lineage>
</organism>
<accession>A4BK68</accession>
<evidence type="ECO:0000313" key="6">
    <source>
        <dbReference type="Proteomes" id="UP000005953"/>
    </source>
</evidence>
<evidence type="ECO:0000313" key="5">
    <source>
        <dbReference type="EMBL" id="EAR07497.1"/>
    </source>
</evidence>
<keyword evidence="3" id="KW-0998">Cell outer membrane</keyword>
<keyword evidence="2" id="KW-0472">Membrane</keyword>
<dbReference type="OrthoDB" id="9808250at2"/>
<dbReference type="GO" id="GO:0030674">
    <property type="term" value="F:protein-macromolecule adaptor activity"/>
    <property type="evidence" value="ECO:0007669"/>
    <property type="project" value="TreeGrafter"/>
</dbReference>
<dbReference type="RefSeq" id="WP_008046254.1">
    <property type="nucleotide sequence ID" value="NZ_CH724152.1"/>
</dbReference>
<dbReference type="GO" id="GO:0043165">
    <property type="term" value="P:Gram-negative-bacterium-type cell outer membrane assembly"/>
    <property type="evidence" value="ECO:0007669"/>
    <property type="project" value="TreeGrafter"/>
</dbReference>
<reference evidence="5 6" key="1">
    <citation type="submission" date="2006-02" db="EMBL/GenBank/DDBJ databases">
        <authorList>
            <person name="Pinhassi J."/>
            <person name="Pedros-Alio C."/>
            <person name="Ferriera S."/>
            <person name="Johnson J."/>
            <person name="Kravitz S."/>
            <person name="Halpern A."/>
            <person name="Remington K."/>
            <person name="Beeson K."/>
            <person name="Tran B."/>
            <person name="Rogers Y.-H."/>
            <person name="Friedman R."/>
            <person name="Venter J.C."/>
        </authorList>
    </citation>
    <scope>NUCLEOTIDE SEQUENCE [LARGE SCALE GENOMIC DNA]</scope>
    <source>
        <strain evidence="5 6">MED297</strain>
    </source>
</reference>
<dbReference type="EMBL" id="AAOE01000041">
    <property type="protein sequence ID" value="EAR07497.1"/>
    <property type="molecule type" value="Genomic_DNA"/>
</dbReference>
<protein>
    <submittedName>
        <fullName evidence="5">Small protein A</fullName>
    </submittedName>
</protein>
<dbReference type="HOGENOM" id="CLU_2168962_0_0_6"/>
<dbReference type="Pfam" id="PF04355">
    <property type="entry name" value="BamE"/>
    <property type="match status" value="1"/>
</dbReference>
<dbReference type="Gene3D" id="3.30.1450.10">
    <property type="match status" value="1"/>
</dbReference>
<sequence>MLRSRLSKTLFICLGIIALNGCILLEPYEAELGQGNYIREEQLQELEIGQTGEQVSFLLGTPLLTGEQTAQRWVYPTYSETQGYQKLFVYFTDGVVSGIEQVPSLSEAGE</sequence>
<keyword evidence="6" id="KW-1185">Reference proteome</keyword>
<dbReference type="AlphaFoldDB" id="A4BK68"/>
<feature type="domain" description="Outer membrane protein assembly factor BamE" evidence="4">
    <location>
        <begin position="35"/>
        <end position="96"/>
    </location>
</feature>
<keyword evidence="1" id="KW-0732">Signal</keyword>
<dbReference type="STRING" id="314283.MED297_09661"/>
<dbReference type="PANTHER" id="PTHR37482">
    <property type="entry name" value="OUTER MEMBRANE PROTEIN ASSEMBLY FACTOR BAME"/>
    <property type="match status" value="1"/>
</dbReference>
<dbReference type="InterPro" id="IPR037873">
    <property type="entry name" value="BamE-like"/>
</dbReference>
<evidence type="ECO:0000256" key="3">
    <source>
        <dbReference type="ARBA" id="ARBA00023237"/>
    </source>
</evidence>
<evidence type="ECO:0000256" key="2">
    <source>
        <dbReference type="ARBA" id="ARBA00023136"/>
    </source>
</evidence>
<gene>
    <name evidence="5" type="ORF">MED297_09661</name>
</gene>
<dbReference type="GO" id="GO:1990063">
    <property type="term" value="C:Bam protein complex"/>
    <property type="evidence" value="ECO:0007669"/>
    <property type="project" value="TreeGrafter"/>
</dbReference>
<dbReference type="GO" id="GO:0051205">
    <property type="term" value="P:protein insertion into membrane"/>
    <property type="evidence" value="ECO:0007669"/>
    <property type="project" value="TreeGrafter"/>
</dbReference>
<proteinExistence type="predicted"/>
<dbReference type="InterPro" id="IPR026592">
    <property type="entry name" value="BamE"/>
</dbReference>
<comment type="caution">
    <text evidence="5">The sequence shown here is derived from an EMBL/GenBank/DDBJ whole genome shotgun (WGS) entry which is preliminary data.</text>
</comment>
<dbReference type="InterPro" id="IPR007450">
    <property type="entry name" value="BamE_dom"/>
</dbReference>
<name>A4BK68_9GAMM</name>